<dbReference type="FunFam" id="2.30.42.10:FF:000063">
    <property type="entry name" value="Peptidase, S41 family"/>
    <property type="match status" value="1"/>
</dbReference>
<proteinExistence type="inferred from homology"/>
<dbReference type="GO" id="GO:0006508">
    <property type="term" value="P:proteolysis"/>
    <property type="evidence" value="ECO:0007669"/>
    <property type="project" value="UniProtKB-KW"/>
</dbReference>
<dbReference type="InterPro" id="IPR036365">
    <property type="entry name" value="PGBD-like_sf"/>
</dbReference>
<evidence type="ECO:0000256" key="5">
    <source>
        <dbReference type="RuleBase" id="RU004404"/>
    </source>
</evidence>
<dbReference type="InterPro" id="IPR036034">
    <property type="entry name" value="PDZ_sf"/>
</dbReference>
<evidence type="ECO:0000256" key="1">
    <source>
        <dbReference type="ARBA" id="ARBA00009179"/>
    </source>
</evidence>
<dbReference type="CDD" id="cd06782">
    <property type="entry name" value="cpPDZ_CPP-like"/>
    <property type="match status" value="1"/>
</dbReference>
<evidence type="ECO:0000259" key="6">
    <source>
        <dbReference type="PROSITE" id="PS50106"/>
    </source>
</evidence>
<organism evidence="7 8">
    <name type="scientific">Effusibacillus dendaii</name>
    <dbReference type="NCBI Taxonomy" id="2743772"/>
    <lineage>
        <taxon>Bacteria</taxon>
        <taxon>Bacillati</taxon>
        <taxon>Bacillota</taxon>
        <taxon>Bacilli</taxon>
        <taxon>Bacillales</taxon>
        <taxon>Alicyclobacillaceae</taxon>
        <taxon>Effusibacillus</taxon>
    </lineage>
</organism>
<dbReference type="Pfam" id="PF01471">
    <property type="entry name" value="PG_binding_1"/>
    <property type="match status" value="1"/>
</dbReference>
<evidence type="ECO:0000256" key="2">
    <source>
        <dbReference type="ARBA" id="ARBA00022670"/>
    </source>
</evidence>
<evidence type="ECO:0000256" key="3">
    <source>
        <dbReference type="ARBA" id="ARBA00022801"/>
    </source>
</evidence>
<dbReference type="NCBIfam" id="TIGR00225">
    <property type="entry name" value="prc"/>
    <property type="match status" value="1"/>
</dbReference>
<dbReference type="Gene3D" id="3.90.226.10">
    <property type="entry name" value="2-enoyl-CoA Hydratase, Chain A, domain 1"/>
    <property type="match status" value="1"/>
</dbReference>
<dbReference type="FunFam" id="3.30.750.44:FF:000001">
    <property type="entry name" value="S41 family peptidase"/>
    <property type="match status" value="1"/>
</dbReference>
<dbReference type="SUPFAM" id="SSF50156">
    <property type="entry name" value="PDZ domain-like"/>
    <property type="match status" value="1"/>
</dbReference>
<evidence type="ECO:0000313" key="8">
    <source>
        <dbReference type="Proteomes" id="UP000593802"/>
    </source>
</evidence>
<gene>
    <name evidence="7" type="ORF">skT53_29000</name>
</gene>
<sequence length="477" mass="51202">MHLRKRTLAILMVLALLAGGVSAYGLISYKMGGLPIAGFSAGSGLSGQNSANFAKLEQAYQLIHSQYYQNVNDQKLVDGAIAGMVQALGDPYSTYMDKQTADQFQMSLSSSFEGIGATVQSINGRITVESPVKGSPAEKAGLQAGDQIRKVNGQVLDGKPVNEAVLLIRGKKGTTAELEITRPGTNDPIHVTVIRDEIPLETVYAENLGDGIGKIQITSFSENTAKRFAEELQKLEAQGMKGLIIDVRGNPGGYLQAVTEIGNLLIPNQGVILQMEDRTGKKEIFKSKMGSAKYPIVCVTDGGSASASEILAAALKEAGGYPLVGEKTFGKGTVQTSQTFADGSDLKYTIAKWLTPKGNWIHMKGIEPDYPVALPDYFKLTALNPDTPLKRDMNGTGVKNVQQMLIGLGLVPGREDGYFSQQTEDAVKTFQRINGLSVTGVVEGQTAVKLNEQIRAKMKTNDTQIEKAISVLHSMIK</sequence>
<dbReference type="Pfam" id="PF00595">
    <property type="entry name" value="PDZ"/>
    <property type="match status" value="1"/>
</dbReference>
<keyword evidence="3 5" id="KW-0378">Hydrolase</keyword>
<dbReference type="GO" id="GO:0008236">
    <property type="term" value="F:serine-type peptidase activity"/>
    <property type="evidence" value="ECO:0007669"/>
    <property type="project" value="UniProtKB-KW"/>
</dbReference>
<dbReference type="GO" id="GO:0030288">
    <property type="term" value="C:outer membrane-bounded periplasmic space"/>
    <property type="evidence" value="ECO:0007669"/>
    <property type="project" value="TreeGrafter"/>
</dbReference>
<dbReference type="GO" id="GO:0004175">
    <property type="term" value="F:endopeptidase activity"/>
    <property type="evidence" value="ECO:0007669"/>
    <property type="project" value="TreeGrafter"/>
</dbReference>
<evidence type="ECO:0000256" key="4">
    <source>
        <dbReference type="ARBA" id="ARBA00022825"/>
    </source>
</evidence>
<keyword evidence="8" id="KW-1185">Reference proteome</keyword>
<comment type="similarity">
    <text evidence="1 5">Belongs to the peptidase S41A family.</text>
</comment>
<dbReference type="InterPro" id="IPR004447">
    <property type="entry name" value="Peptidase_S41A"/>
</dbReference>
<reference evidence="7 8" key="1">
    <citation type="submission" date="2020-08" db="EMBL/GenBank/DDBJ databases">
        <title>Complete Genome Sequence of Effusibacillus dendaii Strain skT53, Isolated from Farmland soil.</title>
        <authorList>
            <person name="Konishi T."/>
            <person name="Kawasaki H."/>
        </authorList>
    </citation>
    <scope>NUCLEOTIDE SEQUENCE [LARGE SCALE GENOMIC DNA]</scope>
    <source>
        <strain evidence="8">skT53</strain>
    </source>
</reference>
<dbReference type="PANTHER" id="PTHR32060">
    <property type="entry name" value="TAIL-SPECIFIC PROTEASE"/>
    <property type="match status" value="1"/>
</dbReference>
<feature type="domain" description="PDZ" evidence="6">
    <location>
        <begin position="105"/>
        <end position="169"/>
    </location>
</feature>
<dbReference type="InterPro" id="IPR001478">
    <property type="entry name" value="PDZ"/>
</dbReference>
<protein>
    <submittedName>
        <fullName evidence="7">Peptidase S41</fullName>
    </submittedName>
</protein>
<dbReference type="Gene3D" id="2.30.42.10">
    <property type="match status" value="1"/>
</dbReference>
<dbReference type="SUPFAM" id="SSF52096">
    <property type="entry name" value="ClpP/crotonase"/>
    <property type="match status" value="1"/>
</dbReference>
<dbReference type="CDD" id="cd07560">
    <property type="entry name" value="Peptidase_S41_CPP"/>
    <property type="match status" value="1"/>
</dbReference>
<dbReference type="SMART" id="SM00228">
    <property type="entry name" value="PDZ"/>
    <property type="match status" value="1"/>
</dbReference>
<dbReference type="EMBL" id="AP023366">
    <property type="protein sequence ID" value="BCJ87915.1"/>
    <property type="molecule type" value="Genomic_DNA"/>
</dbReference>
<dbReference type="Gene3D" id="1.10.101.10">
    <property type="entry name" value="PGBD-like superfamily/PGBD"/>
    <property type="match status" value="1"/>
</dbReference>
<dbReference type="Pfam" id="PF03572">
    <property type="entry name" value="Peptidase_S41"/>
    <property type="match status" value="1"/>
</dbReference>
<dbReference type="InterPro" id="IPR055210">
    <property type="entry name" value="CtpA/B_N"/>
</dbReference>
<keyword evidence="2 5" id="KW-0645">Protease</keyword>
<dbReference type="InterPro" id="IPR005151">
    <property type="entry name" value="Tail-specific_protease"/>
</dbReference>
<dbReference type="GO" id="GO:0007165">
    <property type="term" value="P:signal transduction"/>
    <property type="evidence" value="ECO:0007669"/>
    <property type="project" value="TreeGrafter"/>
</dbReference>
<dbReference type="KEGG" id="eff:skT53_29000"/>
<name>A0A7I8DCT8_9BACL</name>
<keyword evidence="4 5" id="KW-0720">Serine protease</keyword>
<dbReference type="Gene3D" id="3.30.750.44">
    <property type="match status" value="1"/>
</dbReference>
<dbReference type="PROSITE" id="PS50106">
    <property type="entry name" value="PDZ"/>
    <property type="match status" value="1"/>
</dbReference>
<dbReference type="Pfam" id="PF22694">
    <property type="entry name" value="CtpB_N-like"/>
    <property type="match status" value="1"/>
</dbReference>
<dbReference type="SUPFAM" id="SSF47090">
    <property type="entry name" value="PGBD-like"/>
    <property type="match status" value="1"/>
</dbReference>
<accession>A0A7I8DCT8</accession>
<dbReference type="AlphaFoldDB" id="A0A7I8DCT8"/>
<dbReference type="InterPro" id="IPR029045">
    <property type="entry name" value="ClpP/crotonase-like_dom_sf"/>
</dbReference>
<dbReference type="PANTHER" id="PTHR32060:SF29">
    <property type="entry name" value="CARBOXY-TERMINAL PROCESSING PROTEASE CTPB"/>
    <property type="match status" value="1"/>
</dbReference>
<dbReference type="InterPro" id="IPR036366">
    <property type="entry name" value="PGBDSf"/>
</dbReference>
<dbReference type="Proteomes" id="UP000593802">
    <property type="component" value="Chromosome"/>
</dbReference>
<dbReference type="SMART" id="SM00245">
    <property type="entry name" value="TSPc"/>
    <property type="match status" value="1"/>
</dbReference>
<evidence type="ECO:0000313" key="7">
    <source>
        <dbReference type="EMBL" id="BCJ87915.1"/>
    </source>
</evidence>
<dbReference type="InterPro" id="IPR002477">
    <property type="entry name" value="Peptidoglycan-bd-like"/>
</dbReference>